<name>A0A1Y1XQZ2_9FUNG</name>
<feature type="region of interest" description="Disordered" evidence="1">
    <location>
        <begin position="224"/>
        <end position="287"/>
    </location>
</feature>
<dbReference type="InterPro" id="IPR001202">
    <property type="entry name" value="WW_dom"/>
</dbReference>
<proteinExistence type="predicted"/>
<dbReference type="Proteomes" id="UP000193498">
    <property type="component" value="Unassembled WGS sequence"/>
</dbReference>
<dbReference type="AlphaFoldDB" id="A0A1Y1XQZ2"/>
<accession>A0A1Y1XQZ2</accession>
<evidence type="ECO:0000259" key="2">
    <source>
        <dbReference type="PROSITE" id="PS50020"/>
    </source>
</evidence>
<dbReference type="STRING" id="1314790.A0A1Y1XQZ2"/>
<feature type="compositionally biased region" description="Polar residues" evidence="1">
    <location>
        <begin position="134"/>
        <end position="144"/>
    </location>
</feature>
<dbReference type="InterPro" id="IPR036020">
    <property type="entry name" value="WW_dom_sf"/>
</dbReference>
<organism evidence="3 4">
    <name type="scientific">Basidiobolus meristosporus CBS 931.73</name>
    <dbReference type="NCBI Taxonomy" id="1314790"/>
    <lineage>
        <taxon>Eukaryota</taxon>
        <taxon>Fungi</taxon>
        <taxon>Fungi incertae sedis</taxon>
        <taxon>Zoopagomycota</taxon>
        <taxon>Entomophthoromycotina</taxon>
        <taxon>Basidiobolomycetes</taxon>
        <taxon>Basidiobolales</taxon>
        <taxon>Basidiobolaceae</taxon>
        <taxon>Basidiobolus</taxon>
    </lineage>
</organism>
<dbReference type="PROSITE" id="PS50020">
    <property type="entry name" value="WW_DOMAIN_2"/>
    <property type="match status" value="1"/>
</dbReference>
<evidence type="ECO:0000313" key="4">
    <source>
        <dbReference type="Proteomes" id="UP000193498"/>
    </source>
</evidence>
<feature type="compositionally biased region" description="Polar residues" evidence="1">
    <location>
        <begin position="175"/>
        <end position="194"/>
    </location>
</feature>
<feature type="compositionally biased region" description="Polar residues" evidence="1">
    <location>
        <begin position="224"/>
        <end position="236"/>
    </location>
</feature>
<comment type="caution">
    <text evidence="3">The sequence shown here is derived from an EMBL/GenBank/DDBJ whole genome shotgun (WGS) entry which is preliminary data.</text>
</comment>
<evidence type="ECO:0000256" key="1">
    <source>
        <dbReference type="SAM" id="MobiDB-lite"/>
    </source>
</evidence>
<feature type="region of interest" description="Disordered" evidence="1">
    <location>
        <begin position="26"/>
        <end position="120"/>
    </location>
</feature>
<feature type="compositionally biased region" description="Low complexity" evidence="1">
    <location>
        <begin position="245"/>
        <end position="264"/>
    </location>
</feature>
<feature type="domain" description="WW" evidence="2">
    <location>
        <begin position="4"/>
        <end position="38"/>
    </location>
</feature>
<dbReference type="CDD" id="cd00201">
    <property type="entry name" value="WW"/>
    <property type="match status" value="1"/>
</dbReference>
<sequence length="321" mass="33112">MDSRPLPPGWISQVDPQSNRTYYVNTATGESSWEDPRPRYYSTEGGHAQNSPMPSAIPDYSSYPGSNSHQVTSTGQAPLGFAMPSGPDSSYDSKPHMPGADNQSFGMPAPSDGGGYQGNMPNSYGGFPAATDYSSNPSLDSQQYGGVPNNGTSSTYPGTSSTYAGNGPNYEKGQYGSNDANTPQTPGVGNQATGDQDRFLGLSKPTMMGAVVGGIAGKIASSKLSSNGANSQPQSNYYGGPPPQGQYYGQPPQGQYYGAPPQGQYYGGPPPQAQYQQGKPPSSGLGSVGSVIAGGLGGMAIGMVANKLMGGGHHHNHHGKH</sequence>
<dbReference type="SMART" id="SM00456">
    <property type="entry name" value="WW"/>
    <property type="match status" value="1"/>
</dbReference>
<dbReference type="EMBL" id="MCFE01000539">
    <property type="protein sequence ID" value="ORX88153.1"/>
    <property type="molecule type" value="Genomic_DNA"/>
</dbReference>
<evidence type="ECO:0000313" key="3">
    <source>
        <dbReference type="EMBL" id="ORX88153.1"/>
    </source>
</evidence>
<dbReference type="Pfam" id="PF00397">
    <property type="entry name" value="WW"/>
    <property type="match status" value="1"/>
</dbReference>
<reference evidence="3 4" key="1">
    <citation type="submission" date="2016-07" db="EMBL/GenBank/DDBJ databases">
        <title>Pervasive Adenine N6-methylation of Active Genes in Fungi.</title>
        <authorList>
            <consortium name="DOE Joint Genome Institute"/>
            <person name="Mondo S.J."/>
            <person name="Dannebaum R.O."/>
            <person name="Kuo R.C."/>
            <person name="Labutti K."/>
            <person name="Haridas S."/>
            <person name="Kuo A."/>
            <person name="Salamov A."/>
            <person name="Ahrendt S.R."/>
            <person name="Lipzen A."/>
            <person name="Sullivan W."/>
            <person name="Andreopoulos W.B."/>
            <person name="Clum A."/>
            <person name="Lindquist E."/>
            <person name="Daum C."/>
            <person name="Ramamoorthy G.K."/>
            <person name="Gryganskyi A."/>
            <person name="Culley D."/>
            <person name="Magnuson J.K."/>
            <person name="James T.Y."/>
            <person name="O'Malley M.A."/>
            <person name="Stajich J.E."/>
            <person name="Spatafora J.W."/>
            <person name="Visel A."/>
            <person name="Grigoriev I.V."/>
        </authorList>
    </citation>
    <scope>NUCLEOTIDE SEQUENCE [LARGE SCALE GENOMIC DNA]</scope>
    <source>
        <strain evidence="3 4">CBS 931.73</strain>
    </source>
</reference>
<dbReference type="Gene3D" id="2.20.70.10">
    <property type="match status" value="1"/>
</dbReference>
<keyword evidence="4" id="KW-1185">Reference proteome</keyword>
<protein>
    <recommendedName>
        <fullName evidence="2">WW domain-containing protein</fullName>
    </recommendedName>
</protein>
<feature type="region of interest" description="Disordered" evidence="1">
    <location>
        <begin position="134"/>
        <end position="197"/>
    </location>
</feature>
<dbReference type="InParanoid" id="A0A1Y1XQZ2"/>
<dbReference type="SUPFAM" id="SSF51045">
    <property type="entry name" value="WW domain"/>
    <property type="match status" value="1"/>
</dbReference>
<feature type="compositionally biased region" description="Polar residues" evidence="1">
    <location>
        <begin position="63"/>
        <end position="76"/>
    </location>
</feature>
<dbReference type="OrthoDB" id="2367685at2759"/>
<feature type="compositionally biased region" description="Low complexity" evidence="1">
    <location>
        <begin position="273"/>
        <end position="287"/>
    </location>
</feature>
<gene>
    <name evidence="3" type="ORF">K493DRAFT_319567</name>
</gene>
<feature type="compositionally biased region" description="Low complexity" evidence="1">
    <location>
        <begin position="151"/>
        <end position="163"/>
    </location>
</feature>
<dbReference type="PROSITE" id="PS01159">
    <property type="entry name" value="WW_DOMAIN_1"/>
    <property type="match status" value="1"/>
</dbReference>